<evidence type="ECO:0000313" key="3">
    <source>
        <dbReference type="Proteomes" id="UP000002043"/>
    </source>
</evidence>
<dbReference type="InterPro" id="IPR052723">
    <property type="entry name" value="Acyl-CoA_thioesterase_PaaI"/>
</dbReference>
<dbReference type="KEGG" id="tal:Thal_0478"/>
<dbReference type="HOGENOM" id="CLU_124322_0_1_0"/>
<dbReference type="eggNOG" id="COG2050">
    <property type="taxonomic scope" value="Bacteria"/>
</dbReference>
<dbReference type="EMBL" id="CP001931">
    <property type="protein sequence ID" value="ADC89112.1"/>
    <property type="molecule type" value="Genomic_DNA"/>
</dbReference>
<dbReference type="RefSeq" id="WP_012991519.1">
    <property type="nucleotide sequence ID" value="NC_013894.1"/>
</dbReference>
<name>D3SPM5_THEAH</name>
<reference evidence="3" key="1">
    <citation type="journal article" date="2010" name="Stand. Genomic Sci.">
        <title>Complete genome sequence of Thermocrinis albus type strain (HI 11/12T).</title>
        <authorList>
            <person name="Wirth R."/>
            <person name="Sikorski J."/>
            <person name="Brambilla E."/>
            <person name="Misra M."/>
            <person name="Lapidus A."/>
            <person name="Copeland A."/>
            <person name="Nolan M."/>
            <person name="Lucas S."/>
            <person name="Chen F."/>
            <person name="Tice H."/>
            <person name="Cheng J.F."/>
            <person name="Han C."/>
            <person name="Detter J.C."/>
            <person name="Tapia R."/>
            <person name="Bruce D."/>
            <person name="Goodwin L."/>
            <person name="Pitluck S."/>
            <person name="Pati A."/>
            <person name="Anderson I."/>
            <person name="Ivanova N."/>
            <person name="Mavromatis K."/>
            <person name="Mikhailova N."/>
            <person name="Chen A."/>
            <person name="Palaniappan K."/>
            <person name="Bilek Y."/>
            <person name="Hader T."/>
            <person name="Land M."/>
            <person name="Hauser L."/>
            <person name="Chang Y.J."/>
            <person name="Jeffries C.D."/>
            <person name="Tindall B.J."/>
            <person name="Rohde M."/>
            <person name="Goker M."/>
            <person name="Bristow J."/>
            <person name="Eisen J.A."/>
            <person name="Markowitz V."/>
            <person name="Hugenholtz P."/>
            <person name="Kyrpides N.C."/>
            <person name="Klenk H.P."/>
        </authorList>
    </citation>
    <scope>NUCLEOTIDE SEQUENCE [LARGE SCALE GENOMIC DNA]</scope>
    <source>
        <strain evidence="3">DSM 14484 / JCM 11386 / HI 11/12</strain>
    </source>
</reference>
<evidence type="ECO:0000259" key="1">
    <source>
        <dbReference type="Pfam" id="PF03061"/>
    </source>
</evidence>
<sequence length="128" mass="14529">MLLRTHKEIDRSLSGEPLIVEEGRAVVTLLTHDRMRADERGLLHGGFIFSLADYCAMLTVNEPTVVLAHASVQFKKPVVVGDFLRAEGELTRVEGKKRWVKVRVFRGDEEVFEGDFLCVVPEKHVLDR</sequence>
<dbReference type="PANTHER" id="PTHR42856">
    <property type="entry name" value="ACYL-COENZYME A THIOESTERASE PAAI"/>
    <property type="match status" value="1"/>
</dbReference>
<dbReference type="Gene3D" id="3.10.129.10">
    <property type="entry name" value="Hotdog Thioesterase"/>
    <property type="match status" value="1"/>
</dbReference>
<dbReference type="PANTHER" id="PTHR42856:SF1">
    <property type="entry name" value="ACYL-COENZYME A THIOESTERASE PAAI"/>
    <property type="match status" value="1"/>
</dbReference>
<dbReference type="InterPro" id="IPR029069">
    <property type="entry name" value="HotDog_dom_sf"/>
</dbReference>
<dbReference type="InterPro" id="IPR006683">
    <property type="entry name" value="Thioestr_dom"/>
</dbReference>
<dbReference type="GO" id="GO:0016289">
    <property type="term" value="F:acyl-CoA hydrolase activity"/>
    <property type="evidence" value="ECO:0007669"/>
    <property type="project" value="TreeGrafter"/>
</dbReference>
<accession>D3SPM5</accession>
<evidence type="ECO:0000313" key="2">
    <source>
        <dbReference type="EMBL" id="ADC89112.1"/>
    </source>
</evidence>
<dbReference type="CDD" id="cd03443">
    <property type="entry name" value="PaaI_thioesterase"/>
    <property type="match status" value="1"/>
</dbReference>
<keyword evidence="3" id="KW-1185">Reference proteome</keyword>
<organism evidence="2 3">
    <name type="scientific">Thermocrinis albus (strain DSM 14484 / JCM 11386 / HI 11/12)</name>
    <dbReference type="NCBI Taxonomy" id="638303"/>
    <lineage>
        <taxon>Bacteria</taxon>
        <taxon>Pseudomonadati</taxon>
        <taxon>Aquificota</taxon>
        <taxon>Aquificia</taxon>
        <taxon>Aquificales</taxon>
        <taxon>Aquificaceae</taxon>
        <taxon>Thermocrinis</taxon>
    </lineage>
</organism>
<dbReference type="OrthoDB" id="5323777at2"/>
<dbReference type="AlphaFoldDB" id="D3SPM5"/>
<dbReference type="Pfam" id="PF03061">
    <property type="entry name" value="4HBT"/>
    <property type="match status" value="1"/>
</dbReference>
<feature type="domain" description="Thioesterase" evidence="1">
    <location>
        <begin position="41"/>
        <end position="111"/>
    </location>
</feature>
<proteinExistence type="predicted"/>
<dbReference type="STRING" id="638303.Thal_0478"/>
<dbReference type="Proteomes" id="UP000002043">
    <property type="component" value="Chromosome"/>
</dbReference>
<gene>
    <name evidence="2" type="ordered locus">Thal_0478</name>
</gene>
<protein>
    <submittedName>
        <fullName evidence="2">Thioesterase superfamily protein</fullName>
    </submittedName>
</protein>
<dbReference type="SUPFAM" id="SSF54637">
    <property type="entry name" value="Thioesterase/thiol ester dehydrase-isomerase"/>
    <property type="match status" value="1"/>
</dbReference>